<keyword evidence="1" id="KW-0812">Transmembrane</keyword>
<keyword evidence="3" id="KW-1185">Reference proteome</keyword>
<proteinExistence type="predicted"/>
<sequence length="57" mass="6539">MEQIVITVDQLATLIEASYFYNFVAVLSALLFYDVLTYFLALGIRGFKAQLDKRNCK</sequence>
<organism evidence="2 3">
    <name type="scientific">Vibrio phage KSF1</name>
    <dbReference type="NCBI Taxonomy" id="292443"/>
    <lineage>
        <taxon>Viruses</taxon>
        <taxon>Monodnaviria</taxon>
        <taxon>Loebvirae</taxon>
        <taxon>Hofneiviricota</taxon>
        <taxon>Faserviricetes</taxon>
        <taxon>Tubulavirales</taxon>
        <taxon>Inoviridae</taxon>
        <taxon>Capistrivirus</taxon>
        <taxon>Capistrivirus KSF1</taxon>
    </lineage>
</organism>
<evidence type="ECO:0000256" key="1">
    <source>
        <dbReference type="SAM" id="Phobius"/>
    </source>
</evidence>
<protein>
    <submittedName>
        <fullName evidence="2">Uncharacterized protein ORF X</fullName>
    </submittedName>
</protein>
<feature type="transmembrane region" description="Helical" evidence="1">
    <location>
        <begin position="20"/>
        <end position="44"/>
    </location>
</feature>
<evidence type="ECO:0000313" key="3">
    <source>
        <dbReference type="Proteomes" id="UP000002115"/>
    </source>
</evidence>
<dbReference type="RefSeq" id="YP_087079.1">
    <property type="nucleotide sequence ID" value="NC_006294.1"/>
</dbReference>
<keyword evidence="1" id="KW-0472">Membrane</keyword>
<dbReference type="Proteomes" id="UP000002115">
    <property type="component" value="Segment"/>
</dbReference>
<accession>Q64EU9</accession>
<reference evidence="2 3" key="1">
    <citation type="journal article" date="2005" name="J. Bacteriol.">
        <title>Genomic sequence and receptor for the Vibrio cholerae phage KSF-1phi: evolutionary divergence among filamentous vibriophages mediating lateral gene transfer.</title>
        <authorList>
            <person name="Faruque S.M."/>
            <person name="Bin Naser I."/>
            <person name="Fujihara K."/>
            <person name="Diraphat P."/>
            <person name="Chowdhury N."/>
            <person name="Kamruzzaman M."/>
            <person name="Qadri F."/>
            <person name="Yamasaki S."/>
            <person name="Ghosh A.N."/>
            <person name="Mekalanos J.J."/>
        </authorList>
    </citation>
    <scope>NUCLEOTIDE SEQUENCE</scope>
</reference>
<evidence type="ECO:0000313" key="2">
    <source>
        <dbReference type="EMBL" id="AAU14805.1"/>
    </source>
</evidence>
<dbReference type="EMBL" id="AY714348">
    <property type="protein sequence ID" value="AAU14805.1"/>
    <property type="molecule type" value="Genomic_DNA"/>
</dbReference>
<gene>
    <name evidence="2" type="primary">ORF X</name>
</gene>
<name>Q64EU9_9VIRU</name>
<dbReference type="KEGG" id="vg:3031575"/>
<keyword evidence="1" id="KW-1133">Transmembrane helix</keyword>
<dbReference type="OrthoDB" id="41402at10239"/>